<dbReference type="InterPro" id="IPR011993">
    <property type="entry name" value="PH-like_dom_sf"/>
</dbReference>
<dbReference type="FunFam" id="3.20.20.70:FF:000201">
    <property type="entry name" value="Hydroxymethylglutaryl-CoA lyase"/>
    <property type="match status" value="1"/>
</dbReference>
<dbReference type="FunFam" id="2.30.29.30:FF:000372">
    <property type="entry name" value="Uncharacterized protein, isoform B"/>
    <property type="match status" value="1"/>
</dbReference>
<dbReference type="GO" id="GO:0016010">
    <property type="term" value="C:dystrophin-associated glycoprotein complex"/>
    <property type="evidence" value="ECO:0007669"/>
    <property type="project" value="TreeGrafter"/>
</dbReference>
<dbReference type="Proteomes" id="UP001458880">
    <property type="component" value="Unassembled WGS sequence"/>
</dbReference>
<evidence type="ECO:0000256" key="4">
    <source>
        <dbReference type="ARBA" id="ARBA00022723"/>
    </source>
</evidence>
<dbReference type="GO" id="GO:0046872">
    <property type="term" value="F:metal ion binding"/>
    <property type="evidence" value="ECO:0007669"/>
    <property type="project" value="UniProtKB-KW"/>
</dbReference>
<feature type="domain" description="Pyruvate carboxyltransferase" evidence="9">
    <location>
        <begin position="31"/>
        <end position="299"/>
    </location>
</feature>
<evidence type="ECO:0000259" key="9">
    <source>
        <dbReference type="PROSITE" id="PS50991"/>
    </source>
</evidence>
<dbReference type="EMBL" id="JASPKY010000003">
    <property type="protein sequence ID" value="KAK9758587.1"/>
    <property type="molecule type" value="Genomic_DNA"/>
</dbReference>
<dbReference type="Gene3D" id="3.20.20.70">
    <property type="entry name" value="Aldolase class I"/>
    <property type="match status" value="1"/>
</dbReference>
<evidence type="ECO:0000256" key="5">
    <source>
        <dbReference type="ARBA" id="ARBA00023212"/>
    </source>
</evidence>
<dbReference type="Pfam" id="PF23012">
    <property type="entry name" value="Syntrophin_4th"/>
    <property type="match status" value="1"/>
</dbReference>
<proteinExistence type="inferred from homology"/>
<gene>
    <name evidence="10" type="ORF">QE152_g451</name>
</gene>
<dbReference type="InterPro" id="IPR000891">
    <property type="entry name" value="PYR_CT"/>
</dbReference>
<sequence>MSAALKCSKLLSVNKFINQSTSRLLQNSSFVRIVEVGPRDGLQNEPTNVPTDVKIDFINRLSSTGLKTIEVTSFVSPKWVPQMADNADVFKGITKETAIDYPVLVPNLKGLEAAVNAGVKEIAVFASASDGFSKKNVNCTAEEGVQIIKKVTEAALNKYNLKVRGYVSCVVGCPYDGYIKPSAVTKITEALLNLGCYEISLGDTIGVGTRNSIQDMLKDVLKVSTPDKLAIHCHDTYGQALVNVLTALEFGLTVADSSVSGLGGCPYAKGASGNVATEDLVYMLQGLGVETGVDLKKLIEIGHFISSVLKKPTGSKPYLQTPLKGSNMRINATRMTTPIEEKIDQKLKIRTGMVTVSDGKSRPIPVRLHLSMEVLRLQKEELVPPESKPSNSKERMVQIRRQKLGGLGLSIKGGAEHKLPILISRIYKNQAADQTGELFVGDAIIKVNGEYITACPHDDAVNILRNAGDLVVLTVKHYRAATPFLQKQEEKESQHTDSNSDDKETSDESLRLATNSTGSRPSSICSEFDQEPQTRWVDMVTLPLMMAYVTRYIFGTDKLRPNAFEVRGLNGISTGIIHCDDSAILSQWLKYITDNIIGLTHLQMKLYNRNFSVSDRIEYMGWVNEGVLNNNHPWQNYKPRFFALKGTDLMLFDTPPLTVTDWGKCPLMFKVYQTMFRVVKDSENVDERQHCFLVQTSGQDSRYFSVETRQELLRIENAWHCSVCTAVMKLGNKTFTVSCNGRTAGLTLDWNLGFSLHEADAKTPVWQYKFSQLRGSSDDGKSKLKLHFQDTESRAIETKELECSILQSLLFCMHAFLTAKVASVDPGFLCSMIP</sequence>
<dbReference type="SUPFAM" id="SSF50729">
    <property type="entry name" value="PH domain-like"/>
    <property type="match status" value="2"/>
</dbReference>
<dbReference type="PROSITE" id="PS50991">
    <property type="entry name" value="PYR_CT"/>
    <property type="match status" value="1"/>
</dbReference>
<comment type="subcellular location">
    <subcellularLocation>
        <location evidence="1">Cytoplasm</location>
        <location evidence="1">Cytoskeleton</location>
    </subcellularLocation>
</comment>
<feature type="compositionally biased region" description="Polar residues" evidence="7">
    <location>
        <begin position="512"/>
        <end position="525"/>
    </location>
</feature>
<feature type="domain" description="PDZ" evidence="8">
    <location>
        <begin position="396"/>
        <end position="479"/>
    </location>
</feature>
<keyword evidence="4" id="KW-0479">Metal-binding</keyword>
<dbReference type="SUPFAM" id="SSF50156">
    <property type="entry name" value="PDZ domain-like"/>
    <property type="match status" value="1"/>
</dbReference>
<comment type="similarity">
    <text evidence="2">Belongs to the syntrophin family.</text>
</comment>
<dbReference type="InterPro" id="IPR001478">
    <property type="entry name" value="PDZ"/>
</dbReference>
<dbReference type="Gene3D" id="2.30.42.10">
    <property type="match status" value="1"/>
</dbReference>
<name>A0AAW1N9T2_POPJA</name>
<dbReference type="CDD" id="cd00821">
    <property type="entry name" value="PH"/>
    <property type="match status" value="1"/>
</dbReference>
<evidence type="ECO:0000256" key="2">
    <source>
        <dbReference type="ARBA" id="ARBA00010798"/>
    </source>
</evidence>
<dbReference type="CDD" id="cd07938">
    <property type="entry name" value="DRE_TIM_HMGL"/>
    <property type="match status" value="1"/>
</dbReference>
<keyword evidence="5" id="KW-0206">Cytoskeleton</keyword>
<dbReference type="CDD" id="cd06801">
    <property type="entry name" value="PDZ_syntrophin-like"/>
    <property type="match status" value="1"/>
</dbReference>
<dbReference type="Pfam" id="PF00682">
    <property type="entry name" value="HMGL-like"/>
    <property type="match status" value="1"/>
</dbReference>
<organism evidence="10 11">
    <name type="scientific">Popillia japonica</name>
    <name type="common">Japanese beetle</name>
    <dbReference type="NCBI Taxonomy" id="7064"/>
    <lineage>
        <taxon>Eukaryota</taxon>
        <taxon>Metazoa</taxon>
        <taxon>Ecdysozoa</taxon>
        <taxon>Arthropoda</taxon>
        <taxon>Hexapoda</taxon>
        <taxon>Insecta</taxon>
        <taxon>Pterygota</taxon>
        <taxon>Neoptera</taxon>
        <taxon>Endopterygota</taxon>
        <taxon>Coleoptera</taxon>
        <taxon>Polyphaga</taxon>
        <taxon>Scarabaeiformia</taxon>
        <taxon>Scarabaeidae</taxon>
        <taxon>Rutelinae</taxon>
        <taxon>Popillia</taxon>
    </lineage>
</organism>
<comment type="caution">
    <text evidence="10">The sequence shown here is derived from an EMBL/GenBank/DDBJ whole genome shotgun (WGS) entry which is preliminary data.</text>
</comment>
<evidence type="ECO:0000259" key="8">
    <source>
        <dbReference type="PROSITE" id="PS50106"/>
    </source>
</evidence>
<accession>A0AAW1N9T2</accession>
<dbReference type="SUPFAM" id="SSF51569">
    <property type="entry name" value="Aldolase"/>
    <property type="match status" value="1"/>
</dbReference>
<dbReference type="InterPro" id="IPR036034">
    <property type="entry name" value="PDZ_sf"/>
</dbReference>
<dbReference type="InterPro" id="IPR013785">
    <property type="entry name" value="Aldolase_TIM"/>
</dbReference>
<keyword evidence="3" id="KW-0963">Cytoplasm</keyword>
<dbReference type="PANTHER" id="PTHR10554:SF1">
    <property type="entry name" value="FI16515P1"/>
    <property type="match status" value="1"/>
</dbReference>
<dbReference type="Gene3D" id="2.30.29.30">
    <property type="entry name" value="Pleckstrin-homology domain (PH domain)/Phosphotyrosine-binding domain (PTB)"/>
    <property type="match status" value="2"/>
</dbReference>
<evidence type="ECO:0000313" key="10">
    <source>
        <dbReference type="EMBL" id="KAK9758587.1"/>
    </source>
</evidence>
<dbReference type="InterPro" id="IPR015482">
    <property type="entry name" value="Syntrophin"/>
</dbReference>
<keyword evidence="11" id="KW-1185">Reference proteome</keyword>
<evidence type="ECO:0000256" key="1">
    <source>
        <dbReference type="ARBA" id="ARBA00004245"/>
    </source>
</evidence>
<evidence type="ECO:0000256" key="7">
    <source>
        <dbReference type="SAM" id="MobiDB-lite"/>
    </source>
</evidence>
<dbReference type="FunFam" id="2.30.42.10:FF:000193">
    <property type="entry name" value="Syntrophin gamma 1"/>
    <property type="match status" value="1"/>
</dbReference>
<feature type="compositionally biased region" description="Basic and acidic residues" evidence="7">
    <location>
        <begin position="487"/>
        <end position="510"/>
    </location>
</feature>
<dbReference type="GO" id="GO:0005198">
    <property type="term" value="F:structural molecule activity"/>
    <property type="evidence" value="ECO:0007669"/>
    <property type="project" value="InterPro"/>
</dbReference>
<feature type="region of interest" description="Disordered" evidence="7">
    <location>
        <begin position="484"/>
        <end position="527"/>
    </location>
</feature>
<dbReference type="GO" id="GO:0016829">
    <property type="term" value="F:lyase activity"/>
    <property type="evidence" value="ECO:0007669"/>
    <property type="project" value="UniProtKB-KW"/>
</dbReference>
<dbReference type="PROSITE" id="PS50106">
    <property type="entry name" value="PDZ"/>
    <property type="match status" value="1"/>
</dbReference>
<keyword evidence="6" id="KW-0456">Lyase</keyword>
<dbReference type="NCBIfam" id="NF004283">
    <property type="entry name" value="PRK05692.1"/>
    <property type="match status" value="1"/>
</dbReference>
<dbReference type="SMART" id="SM00228">
    <property type="entry name" value="PDZ"/>
    <property type="match status" value="1"/>
</dbReference>
<dbReference type="AlphaFoldDB" id="A0AAW1N9T2"/>
<dbReference type="Pfam" id="PF00595">
    <property type="entry name" value="PDZ"/>
    <property type="match status" value="1"/>
</dbReference>
<evidence type="ECO:0000256" key="6">
    <source>
        <dbReference type="ARBA" id="ARBA00023239"/>
    </source>
</evidence>
<dbReference type="GO" id="GO:0005856">
    <property type="term" value="C:cytoskeleton"/>
    <property type="evidence" value="ECO:0007669"/>
    <property type="project" value="UniProtKB-SubCell"/>
</dbReference>
<protein>
    <submittedName>
        <fullName evidence="10">HMGL-like</fullName>
    </submittedName>
</protein>
<reference evidence="10 11" key="1">
    <citation type="journal article" date="2024" name="BMC Genomics">
        <title>De novo assembly and annotation of Popillia japonica's genome with initial clues to its potential as an invasive pest.</title>
        <authorList>
            <person name="Cucini C."/>
            <person name="Boschi S."/>
            <person name="Funari R."/>
            <person name="Cardaioli E."/>
            <person name="Iannotti N."/>
            <person name="Marturano G."/>
            <person name="Paoli F."/>
            <person name="Bruttini M."/>
            <person name="Carapelli A."/>
            <person name="Frati F."/>
            <person name="Nardi F."/>
        </authorList>
    </citation>
    <scope>NUCLEOTIDE SEQUENCE [LARGE SCALE GENOMIC DNA]</scope>
    <source>
        <strain evidence="10">DMR45628</strain>
    </source>
</reference>
<dbReference type="PANTHER" id="PTHR10554">
    <property type="entry name" value="SYNTROPHIN"/>
    <property type="match status" value="1"/>
</dbReference>
<evidence type="ECO:0000313" key="11">
    <source>
        <dbReference type="Proteomes" id="UP001458880"/>
    </source>
</evidence>
<dbReference type="InterPro" id="IPR055108">
    <property type="entry name" value="Syntrophin_4th"/>
</dbReference>
<evidence type="ECO:0000256" key="3">
    <source>
        <dbReference type="ARBA" id="ARBA00022490"/>
    </source>
</evidence>